<proteinExistence type="inferred from homology"/>
<keyword evidence="3" id="KW-1185">Reference proteome</keyword>
<protein>
    <submittedName>
        <fullName evidence="2">Uncharacterized protein</fullName>
    </submittedName>
</protein>
<comment type="caution">
    <text evidence="2">The sequence shown here is derived from an EMBL/GenBank/DDBJ whole genome shotgun (WGS) entry which is preliminary data.</text>
</comment>
<dbReference type="AlphaFoldDB" id="A0A6G1CKC2"/>
<dbReference type="Gene3D" id="3.40.50.2000">
    <property type="entry name" value="Glycogen Phosphorylase B"/>
    <property type="match status" value="2"/>
</dbReference>
<sequence length="249" mass="27792">METHVVKSQLYEPVEELPPLRVRDLFYSSNANQEMVREVLAKLTETVRNSKAVVINTFDELEPAELERIRHELSDDDVAIVFAAGPLHKLIPYMNVGSSLILRPDRSCLEWLDTQTTGSVLYVSFGSLMSLESDEFLEVALGLESSDQPFLWVVRPDLVRGLDRASLPDGFEHVVENRGKPALPWDESSLLREQTPFRSTFALGREADIVIFAINTHSTVSAVSTCAIAARCTWSRLFGCAGALGWVHC</sequence>
<accession>A0A6G1CKC2</accession>
<gene>
    <name evidence="2" type="ORF">E2562_026809</name>
</gene>
<evidence type="ECO:0000313" key="2">
    <source>
        <dbReference type="EMBL" id="KAF0900073.1"/>
    </source>
</evidence>
<evidence type="ECO:0000313" key="3">
    <source>
        <dbReference type="Proteomes" id="UP000479710"/>
    </source>
</evidence>
<dbReference type="PANTHER" id="PTHR11926:SF1451">
    <property type="entry name" value="OS07G0241500 PROTEIN"/>
    <property type="match status" value="1"/>
</dbReference>
<dbReference type="Proteomes" id="UP000479710">
    <property type="component" value="Unassembled WGS sequence"/>
</dbReference>
<reference evidence="2 3" key="1">
    <citation type="submission" date="2019-11" db="EMBL/GenBank/DDBJ databases">
        <title>Whole genome sequence of Oryza granulata.</title>
        <authorList>
            <person name="Li W."/>
        </authorList>
    </citation>
    <scope>NUCLEOTIDE SEQUENCE [LARGE SCALE GENOMIC DNA]</scope>
    <source>
        <strain evidence="3">cv. Menghai</strain>
        <tissue evidence="2">Leaf</tissue>
    </source>
</reference>
<dbReference type="GO" id="GO:0080044">
    <property type="term" value="F:quercetin 7-O-glucosyltransferase activity"/>
    <property type="evidence" value="ECO:0007669"/>
    <property type="project" value="TreeGrafter"/>
</dbReference>
<name>A0A6G1CKC2_9ORYZ</name>
<dbReference type="OrthoDB" id="1698418at2759"/>
<organism evidence="2 3">
    <name type="scientific">Oryza meyeriana var. granulata</name>
    <dbReference type="NCBI Taxonomy" id="110450"/>
    <lineage>
        <taxon>Eukaryota</taxon>
        <taxon>Viridiplantae</taxon>
        <taxon>Streptophyta</taxon>
        <taxon>Embryophyta</taxon>
        <taxon>Tracheophyta</taxon>
        <taxon>Spermatophyta</taxon>
        <taxon>Magnoliopsida</taxon>
        <taxon>Liliopsida</taxon>
        <taxon>Poales</taxon>
        <taxon>Poaceae</taxon>
        <taxon>BOP clade</taxon>
        <taxon>Oryzoideae</taxon>
        <taxon>Oryzeae</taxon>
        <taxon>Oryzinae</taxon>
        <taxon>Oryza</taxon>
        <taxon>Oryza meyeriana</taxon>
    </lineage>
</organism>
<dbReference type="SUPFAM" id="SSF53756">
    <property type="entry name" value="UDP-Glycosyltransferase/glycogen phosphorylase"/>
    <property type="match status" value="1"/>
</dbReference>
<dbReference type="EMBL" id="SPHZ02000009">
    <property type="protein sequence ID" value="KAF0900073.1"/>
    <property type="molecule type" value="Genomic_DNA"/>
</dbReference>
<evidence type="ECO:0000256" key="1">
    <source>
        <dbReference type="ARBA" id="ARBA00009995"/>
    </source>
</evidence>
<comment type="similarity">
    <text evidence="1">Belongs to the UDP-glycosyltransferase family.</text>
</comment>
<dbReference type="PANTHER" id="PTHR11926">
    <property type="entry name" value="GLUCOSYL/GLUCURONOSYL TRANSFERASES"/>
    <property type="match status" value="1"/>
</dbReference>
<dbReference type="GO" id="GO:0080043">
    <property type="term" value="F:quercetin 3-O-glucosyltransferase activity"/>
    <property type="evidence" value="ECO:0007669"/>
    <property type="project" value="TreeGrafter"/>
</dbReference>